<organism evidence="7 8">
    <name type="scientific">Clostridium gasigenes</name>
    <dbReference type="NCBI Taxonomy" id="94869"/>
    <lineage>
        <taxon>Bacteria</taxon>
        <taxon>Bacillati</taxon>
        <taxon>Bacillota</taxon>
        <taxon>Clostridia</taxon>
        <taxon>Eubacteriales</taxon>
        <taxon>Clostridiaceae</taxon>
        <taxon>Clostridium</taxon>
    </lineage>
</organism>
<dbReference type="OrthoDB" id="2744137at2"/>
<comment type="similarity">
    <text evidence="1 5">Belongs to the peptidase S8 family.</text>
</comment>
<protein>
    <submittedName>
        <fullName evidence="7">Subtilase family protein</fullName>
    </submittedName>
</protein>
<gene>
    <name evidence="7" type="ORF">SAMN04488529_101142</name>
</gene>
<dbReference type="InterPro" id="IPR036852">
    <property type="entry name" value="Peptidase_S8/S53_dom_sf"/>
</dbReference>
<dbReference type="InterPro" id="IPR034045">
    <property type="entry name" value="Pep_S8_CspA-like"/>
</dbReference>
<dbReference type="GO" id="GO:0006508">
    <property type="term" value="P:proteolysis"/>
    <property type="evidence" value="ECO:0007669"/>
    <property type="project" value="UniProtKB-KW"/>
</dbReference>
<dbReference type="Proteomes" id="UP000198597">
    <property type="component" value="Unassembled WGS sequence"/>
</dbReference>
<dbReference type="InterPro" id="IPR000209">
    <property type="entry name" value="Peptidase_S8/S53_dom"/>
</dbReference>
<keyword evidence="2 5" id="KW-0645">Protease</keyword>
<name>A0A1H0LNK6_9CLOT</name>
<evidence type="ECO:0000256" key="1">
    <source>
        <dbReference type="ARBA" id="ARBA00011073"/>
    </source>
</evidence>
<evidence type="ECO:0000256" key="3">
    <source>
        <dbReference type="ARBA" id="ARBA00022801"/>
    </source>
</evidence>
<sequence length="607" mass="67143">MRQGKIICPNYLDENSPDFLVEYRGPFKEEIDKVDYACGDIITDTLGVISVPYEYLDILRRDVPSIIFIESRSMYVLQDVIVNYVDKINEIKLNPYLGLNGRGVLVGMVDSGIDYLNNEFIREDGTSRILNIWDQSAPINYSNTKVYTGDTYDNDKINEAINASKRGEDPYAIVPTRDEFDHGTRMAGIIGGRGYTEGVGGVASDCDFVIVKLDESLNYKRLLRENGILNVPAYNNVEVLAGIEYLRRYAENAKKPMVIYLGVGTTSGSRSGDNIISTYINVIAAERGLAIVAGVGNEGAAEGHASGTIKDVDDVALIELSIPRVLKELSFDVWIRKPDIMSINISTPYGEMSGFIDAKIKRVGTIKFVLTNSSVNISYNVPEEYTGDEVIGLTFKDMKPGIWRLELKGKYIVKGRYDMWLPPKATLPEGTRFLASDPFITLTVPSTAKKVVTVAYYNSETESLVASSGKGFNSNGLINPDIITAGIDVLTTSNTGVVTKTSGSSVGAAIVAGCCALILQWGIVDKNDTTIYSAKIRSYLVYGADRTRPDKYPNRYSGYGALDILKTFNVMGGIYTRYRSSEFIEYYVGNLYVKIPSDVEERYRIDE</sequence>
<dbReference type="Gene3D" id="3.40.50.200">
    <property type="entry name" value="Peptidase S8/S53 domain"/>
    <property type="match status" value="1"/>
</dbReference>
<feature type="domain" description="Peptidase S8/S53" evidence="6">
    <location>
        <begin position="442"/>
        <end position="560"/>
    </location>
</feature>
<dbReference type="InterPro" id="IPR050131">
    <property type="entry name" value="Peptidase_S8_subtilisin-like"/>
</dbReference>
<dbReference type="PIRSF" id="PIRSF037894">
    <property type="entry name" value="Subtilisin_rel_CspABC"/>
    <property type="match status" value="1"/>
</dbReference>
<feature type="active site" description="Charge relay system" evidence="5">
    <location>
        <position position="110"/>
    </location>
</feature>
<dbReference type="PANTHER" id="PTHR43806:SF11">
    <property type="entry name" value="CEREVISIN-RELATED"/>
    <property type="match status" value="1"/>
</dbReference>
<dbReference type="CDD" id="cd07478">
    <property type="entry name" value="Peptidases_S8_CspA-like"/>
    <property type="match status" value="1"/>
</dbReference>
<dbReference type="PRINTS" id="PR00723">
    <property type="entry name" value="SUBTILISIN"/>
</dbReference>
<evidence type="ECO:0000256" key="5">
    <source>
        <dbReference type="PROSITE-ProRule" id="PRU01240"/>
    </source>
</evidence>
<dbReference type="InterPro" id="IPR015500">
    <property type="entry name" value="Peptidase_S8_subtilisin-rel"/>
</dbReference>
<keyword evidence="4 5" id="KW-0720">Serine protease</keyword>
<dbReference type="SUPFAM" id="SSF52743">
    <property type="entry name" value="Subtilisin-like"/>
    <property type="match status" value="1"/>
</dbReference>
<dbReference type="InterPro" id="IPR017310">
    <property type="entry name" value="Pept_S8A_subtilisin_clostridia"/>
</dbReference>
<dbReference type="Gene3D" id="2.60.120.1290">
    <property type="match status" value="1"/>
</dbReference>
<dbReference type="Pfam" id="PF00082">
    <property type="entry name" value="Peptidase_S8"/>
    <property type="match status" value="2"/>
</dbReference>
<evidence type="ECO:0000256" key="2">
    <source>
        <dbReference type="ARBA" id="ARBA00022670"/>
    </source>
</evidence>
<feature type="domain" description="Peptidase S8/S53" evidence="6">
    <location>
        <begin position="101"/>
        <end position="302"/>
    </location>
</feature>
<dbReference type="RefSeq" id="WP_089964866.1">
    <property type="nucleotide sequence ID" value="NZ_FNJM01000001.1"/>
</dbReference>
<reference evidence="7 8" key="1">
    <citation type="submission" date="2016-10" db="EMBL/GenBank/DDBJ databases">
        <authorList>
            <person name="de Groot N.N."/>
        </authorList>
    </citation>
    <scope>NUCLEOTIDE SEQUENCE [LARGE SCALE GENOMIC DNA]</scope>
    <source>
        <strain evidence="7 8">DSM 12272</strain>
    </source>
</reference>
<dbReference type="PANTHER" id="PTHR43806">
    <property type="entry name" value="PEPTIDASE S8"/>
    <property type="match status" value="1"/>
</dbReference>
<dbReference type="EMBL" id="FNJM01000001">
    <property type="protein sequence ID" value="SDO69601.1"/>
    <property type="molecule type" value="Genomic_DNA"/>
</dbReference>
<feature type="active site" description="Charge relay system" evidence="5">
    <location>
        <position position="182"/>
    </location>
</feature>
<feature type="active site" description="Charge relay system" evidence="5">
    <location>
        <position position="505"/>
    </location>
</feature>
<dbReference type="GO" id="GO:0004252">
    <property type="term" value="F:serine-type endopeptidase activity"/>
    <property type="evidence" value="ECO:0007669"/>
    <property type="project" value="UniProtKB-UniRule"/>
</dbReference>
<accession>A0A1H0LNK6</accession>
<dbReference type="AlphaFoldDB" id="A0A1H0LNK6"/>
<dbReference type="PROSITE" id="PS00136">
    <property type="entry name" value="SUBTILASE_ASP"/>
    <property type="match status" value="1"/>
</dbReference>
<proteinExistence type="inferred from homology"/>
<evidence type="ECO:0000256" key="4">
    <source>
        <dbReference type="ARBA" id="ARBA00022825"/>
    </source>
</evidence>
<dbReference type="PROSITE" id="PS51892">
    <property type="entry name" value="SUBTILASE"/>
    <property type="match status" value="1"/>
</dbReference>
<dbReference type="InterPro" id="IPR023827">
    <property type="entry name" value="Peptidase_S8_Asp-AS"/>
</dbReference>
<dbReference type="STRING" id="94869.SAMN04488529_101142"/>
<evidence type="ECO:0000313" key="7">
    <source>
        <dbReference type="EMBL" id="SDO69601.1"/>
    </source>
</evidence>
<keyword evidence="8" id="KW-1185">Reference proteome</keyword>
<evidence type="ECO:0000259" key="6">
    <source>
        <dbReference type="Pfam" id="PF00082"/>
    </source>
</evidence>
<keyword evidence="3 5" id="KW-0378">Hydrolase</keyword>
<evidence type="ECO:0000313" key="8">
    <source>
        <dbReference type="Proteomes" id="UP000198597"/>
    </source>
</evidence>